<keyword evidence="1" id="KW-0732">Signal</keyword>
<accession>A0A1B8S8Q7</accession>
<dbReference type="Proteomes" id="UP000092668">
    <property type="component" value="Unassembled WGS sequence"/>
</dbReference>
<evidence type="ECO:0000256" key="1">
    <source>
        <dbReference type="SAM" id="SignalP"/>
    </source>
</evidence>
<name>A0A1B8S8Q7_9MYCO</name>
<organism evidence="2 3">
    <name type="scientific">Mycolicibacter kumamotonensis</name>
    <dbReference type="NCBI Taxonomy" id="354243"/>
    <lineage>
        <taxon>Bacteria</taxon>
        <taxon>Bacillati</taxon>
        <taxon>Actinomycetota</taxon>
        <taxon>Actinomycetes</taxon>
        <taxon>Mycobacteriales</taxon>
        <taxon>Mycobacteriaceae</taxon>
        <taxon>Mycolicibacter</taxon>
    </lineage>
</organism>
<protein>
    <submittedName>
        <fullName evidence="2">Uncharacterized protein</fullName>
    </submittedName>
</protein>
<evidence type="ECO:0000313" key="2">
    <source>
        <dbReference type="EMBL" id="OBY29104.1"/>
    </source>
</evidence>
<keyword evidence="3" id="KW-1185">Reference proteome</keyword>
<feature type="non-terminal residue" evidence="2">
    <location>
        <position position="1"/>
    </location>
</feature>
<sequence>TASAATACAAKIAACLGAVCAAVDVAASSDSCITEATAAIASPGVAGTRAINIARSRIIDTATRVTGGIVRASDTAPAPVSTATGAIAWDR</sequence>
<proteinExistence type="predicted"/>
<feature type="chain" id="PRO_5008613923" evidence="1">
    <location>
        <begin position="22"/>
        <end position="91"/>
    </location>
</feature>
<comment type="caution">
    <text evidence="2">The sequence shown here is derived from an EMBL/GenBank/DDBJ whole genome shotgun (WGS) entry which is preliminary data.</text>
</comment>
<reference evidence="2 3" key="1">
    <citation type="submission" date="2015-06" db="EMBL/GenBank/DDBJ databases">
        <title>Genome sequence of Mycobacterium kumamotonense strain Roo.</title>
        <authorList>
            <person name="Greninger A.L."/>
            <person name="Cunningham G."/>
            <person name="Miller S."/>
        </authorList>
    </citation>
    <scope>NUCLEOTIDE SEQUENCE [LARGE SCALE GENOMIC DNA]</scope>
    <source>
        <strain evidence="2 3">Roo</strain>
    </source>
</reference>
<dbReference type="EMBL" id="LFOE01000186">
    <property type="protein sequence ID" value="OBY29104.1"/>
    <property type="molecule type" value="Genomic_DNA"/>
</dbReference>
<feature type="signal peptide" evidence="1">
    <location>
        <begin position="1"/>
        <end position="21"/>
    </location>
</feature>
<gene>
    <name evidence="2" type="ORF">ACT18_24905</name>
</gene>
<dbReference type="AlphaFoldDB" id="A0A1B8S8Q7"/>
<evidence type="ECO:0000313" key="3">
    <source>
        <dbReference type="Proteomes" id="UP000092668"/>
    </source>
</evidence>